<protein>
    <submittedName>
        <fullName evidence="2">Aldo/keto reductase</fullName>
    </submittedName>
</protein>
<evidence type="ECO:0000259" key="1">
    <source>
        <dbReference type="Pfam" id="PF00248"/>
    </source>
</evidence>
<comment type="caution">
    <text evidence="2">The sequence shown here is derived from an EMBL/GenBank/DDBJ whole genome shotgun (WGS) entry which is preliminary data.</text>
</comment>
<accession>A0ABT2C149</accession>
<keyword evidence="3" id="KW-1185">Reference proteome</keyword>
<sequence>MNVSRLGLGCAQLGGLYDPMTEADAYALVDAAWDLGIRYFDTAPYYGFTLSEHRLGAALRARPRGDYMISTKVGRLMWPDPAVRPGECGWAAPLPFRPHYDYTYDGVMRSYEDSLQRLGLDRVDMLYVHDIGRVTHGDRHAHYWKQLGDGGGFRALEQLRDEGAIKGFGLGVNEWEVIADALDVCALDCVLLAGRYTLLEQASLGPLMDRCARDGTDVVIGGPFNSGILAGTNKFNYEEAPAAVVERVRAIAAVCRDFDAPLQAAALQFPMAHPAVVSCIPGAQNIDQLRRNAHWFSQPLPAGLWTALKDAGLLDPAAPVPST</sequence>
<feature type="domain" description="NADP-dependent oxidoreductase" evidence="1">
    <location>
        <begin position="5"/>
        <end position="308"/>
    </location>
</feature>
<dbReference type="Proteomes" id="UP001165263">
    <property type="component" value="Unassembled WGS sequence"/>
</dbReference>
<dbReference type="Gene3D" id="3.20.20.100">
    <property type="entry name" value="NADP-dependent oxidoreductase domain"/>
    <property type="match status" value="1"/>
</dbReference>
<dbReference type="Pfam" id="PF00248">
    <property type="entry name" value="Aldo_ket_red"/>
    <property type="match status" value="1"/>
</dbReference>
<proteinExistence type="predicted"/>
<evidence type="ECO:0000313" key="3">
    <source>
        <dbReference type="Proteomes" id="UP001165263"/>
    </source>
</evidence>
<dbReference type="InterPro" id="IPR020471">
    <property type="entry name" value="AKR"/>
</dbReference>
<dbReference type="PANTHER" id="PTHR42686:SF1">
    <property type="entry name" value="GH17980P-RELATED"/>
    <property type="match status" value="1"/>
</dbReference>
<reference evidence="2" key="1">
    <citation type="submission" date="2022-08" db="EMBL/GenBank/DDBJ databases">
        <title>Reclassification of Massilia species as members of the genera Telluria, Duganella, Pseudoduganella, Mokoshia gen. nov. and Zemynaea gen. nov. using orthogonal and non-orthogonal genome-based approaches.</title>
        <authorList>
            <person name="Bowman J.P."/>
        </authorList>
    </citation>
    <scope>NUCLEOTIDE SEQUENCE</scope>
    <source>
        <strain evidence="2">LMG 11547</strain>
    </source>
</reference>
<dbReference type="PANTHER" id="PTHR42686">
    <property type="entry name" value="GH17980P-RELATED"/>
    <property type="match status" value="1"/>
</dbReference>
<dbReference type="EMBL" id="JANUHC010000006">
    <property type="protein sequence ID" value="MCS0631103.1"/>
    <property type="molecule type" value="Genomic_DNA"/>
</dbReference>
<gene>
    <name evidence="2" type="ORF">NX786_17350</name>
</gene>
<name>A0ABT2C149_9BURK</name>
<organism evidence="2 3">
    <name type="scientific">Telluria mixta</name>
    <dbReference type="NCBI Taxonomy" id="34071"/>
    <lineage>
        <taxon>Bacteria</taxon>
        <taxon>Pseudomonadati</taxon>
        <taxon>Pseudomonadota</taxon>
        <taxon>Betaproteobacteria</taxon>
        <taxon>Burkholderiales</taxon>
        <taxon>Oxalobacteraceae</taxon>
        <taxon>Telluria group</taxon>
        <taxon>Telluria</taxon>
    </lineage>
</organism>
<dbReference type="InterPro" id="IPR036812">
    <property type="entry name" value="NAD(P)_OxRdtase_dom_sf"/>
</dbReference>
<dbReference type="InterPro" id="IPR023210">
    <property type="entry name" value="NADP_OxRdtase_dom"/>
</dbReference>
<evidence type="ECO:0000313" key="2">
    <source>
        <dbReference type="EMBL" id="MCS0631103.1"/>
    </source>
</evidence>
<dbReference type="RefSeq" id="WP_259450188.1">
    <property type="nucleotide sequence ID" value="NZ_CP119520.1"/>
</dbReference>
<dbReference type="SUPFAM" id="SSF51430">
    <property type="entry name" value="NAD(P)-linked oxidoreductase"/>
    <property type="match status" value="1"/>
</dbReference>